<protein>
    <submittedName>
        <fullName evidence="2">Uncharacterized protein</fullName>
    </submittedName>
</protein>
<accession>A0AAE0C421</accession>
<keyword evidence="3" id="KW-1185">Reference proteome</keyword>
<dbReference type="Proteomes" id="UP001190700">
    <property type="component" value="Unassembled WGS sequence"/>
</dbReference>
<sequence length="672" mass="74531">MPLVPFSNDFLNAEALIDFPETRAAFASALPAECDPVLHEFAELLDTGLSFLQEVQQQELSFSVIPPEQLEPWNDLMRLLHTPVHADIFRKAATLVGLLEEFLTLYHQEQRHTIMGNIFHRRCHSRAGGAKLIEAYTSDYLGPALAFPGEFDDYAEEIDPLNASPLATRAQRHPEQQRVHELRNSLVSSCQKAPHSAPPSVSDETDSQLDDQQEPSPLRELPKGLGRLTLEPVVQQRAHSPPAVPVARIPAERKYVPPGRRMLPSKEAPTLPTNAPIASNAPYGYGVHCVEDPGVANMLKQESDRLLVEPQQFQGTPTFEDLVHLKNPTSCMSSLVTGEIDGISESDPASPSAPGTERYVNYSGNSTSKYSKAQMRRLMFVPTLGESSEFQYTPLQHNTGDIVQDGSSLRVRDNIQFPSFDRYTTWCRKMVEEWETIRSSGYGIYAPSVDDSFRLQYRSATLVITRFEFLRELCDYVRSEWPELRFEATYTLITSHYLTARWSKYPYKDSQKEDRTLLRLGMAGGSASSRRDDLHQYVMENFPHLEFGKLLSRLNLTGAGGASPWFPWPGGVTSGALPPSSVLGNASSSMPPSNSGAPARATPTTRSDVGPCPLCGGAHSYRAGAYNHPAELPILRTCNRIKTIGGVRKKCIVKHAFSGPLITPCDFTETVA</sequence>
<feature type="compositionally biased region" description="Acidic residues" evidence="1">
    <location>
        <begin position="203"/>
        <end position="213"/>
    </location>
</feature>
<reference evidence="2 3" key="1">
    <citation type="journal article" date="2015" name="Genome Biol. Evol.">
        <title>Comparative Genomics of a Bacterivorous Green Alga Reveals Evolutionary Causalities and Consequences of Phago-Mixotrophic Mode of Nutrition.</title>
        <authorList>
            <person name="Burns J.A."/>
            <person name="Paasch A."/>
            <person name="Narechania A."/>
            <person name="Kim E."/>
        </authorList>
    </citation>
    <scope>NUCLEOTIDE SEQUENCE [LARGE SCALE GENOMIC DNA]</scope>
    <source>
        <strain evidence="2 3">PLY_AMNH</strain>
    </source>
</reference>
<evidence type="ECO:0000313" key="3">
    <source>
        <dbReference type="Proteomes" id="UP001190700"/>
    </source>
</evidence>
<feature type="compositionally biased region" description="Polar residues" evidence="1">
    <location>
        <begin position="582"/>
        <end position="606"/>
    </location>
</feature>
<feature type="region of interest" description="Disordered" evidence="1">
    <location>
        <begin position="580"/>
        <end position="606"/>
    </location>
</feature>
<comment type="caution">
    <text evidence="2">The sequence shown here is derived from an EMBL/GenBank/DDBJ whole genome shotgun (WGS) entry which is preliminary data.</text>
</comment>
<feature type="region of interest" description="Disordered" evidence="1">
    <location>
        <begin position="183"/>
        <end position="223"/>
    </location>
</feature>
<evidence type="ECO:0000313" key="2">
    <source>
        <dbReference type="EMBL" id="KAK3247993.1"/>
    </source>
</evidence>
<organism evidence="2 3">
    <name type="scientific">Cymbomonas tetramitiformis</name>
    <dbReference type="NCBI Taxonomy" id="36881"/>
    <lineage>
        <taxon>Eukaryota</taxon>
        <taxon>Viridiplantae</taxon>
        <taxon>Chlorophyta</taxon>
        <taxon>Pyramimonadophyceae</taxon>
        <taxon>Pyramimonadales</taxon>
        <taxon>Pyramimonadaceae</taxon>
        <taxon>Cymbomonas</taxon>
    </lineage>
</organism>
<name>A0AAE0C421_9CHLO</name>
<gene>
    <name evidence="2" type="ORF">CYMTET_42529</name>
</gene>
<evidence type="ECO:0000256" key="1">
    <source>
        <dbReference type="SAM" id="MobiDB-lite"/>
    </source>
</evidence>
<dbReference type="AlphaFoldDB" id="A0AAE0C421"/>
<proteinExistence type="predicted"/>
<dbReference type="EMBL" id="LGRX02028509">
    <property type="protein sequence ID" value="KAK3247993.1"/>
    <property type="molecule type" value="Genomic_DNA"/>
</dbReference>